<dbReference type="EMBL" id="FXTX01000012">
    <property type="protein sequence ID" value="SMP14410.1"/>
    <property type="molecule type" value="Genomic_DNA"/>
</dbReference>
<dbReference type="Pfam" id="PF03683">
    <property type="entry name" value="UPF0175"/>
    <property type="match status" value="1"/>
</dbReference>
<dbReference type="Proteomes" id="UP001157947">
    <property type="component" value="Unassembled WGS sequence"/>
</dbReference>
<reference evidence="1" key="1">
    <citation type="submission" date="2017-05" db="EMBL/GenBank/DDBJ databases">
        <authorList>
            <person name="Varghese N."/>
            <person name="Submissions S."/>
        </authorList>
    </citation>
    <scope>NUCLEOTIDE SEQUENCE</scope>
    <source>
        <strain evidence="1">DSM 18763</strain>
    </source>
</reference>
<dbReference type="RefSeq" id="WP_265134649.1">
    <property type="nucleotide sequence ID" value="NZ_FXTX01000012.1"/>
</dbReference>
<name>A0AA46AEV1_9AQUI</name>
<protein>
    <submittedName>
        <fullName evidence="1">Uncharacterized protein</fullName>
    </submittedName>
</protein>
<accession>A0AA46AEV1</accession>
<evidence type="ECO:0000313" key="2">
    <source>
        <dbReference type="Proteomes" id="UP001157947"/>
    </source>
</evidence>
<comment type="caution">
    <text evidence="1">The sequence shown here is derived from an EMBL/GenBank/DDBJ whole genome shotgun (WGS) entry which is preliminary data.</text>
</comment>
<evidence type="ECO:0000313" key="1">
    <source>
        <dbReference type="EMBL" id="SMP14410.1"/>
    </source>
</evidence>
<gene>
    <name evidence="1" type="ORF">SAMN06264868_11251</name>
</gene>
<proteinExistence type="predicted"/>
<sequence>MKLIMEFPDELNLREDEVKIAALAKLYELGKISSGKAAKLLGISRVEFLDLLGKYKVQIEPDTEEELLKDIM</sequence>
<dbReference type="InterPro" id="IPR005368">
    <property type="entry name" value="UPF0175"/>
</dbReference>
<keyword evidence="2" id="KW-1185">Reference proteome</keyword>
<organism evidence="1 2">
    <name type="scientific">Venenivibrio stagnispumantis</name>
    <dbReference type="NCBI Taxonomy" id="407998"/>
    <lineage>
        <taxon>Bacteria</taxon>
        <taxon>Pseudomonadati</taxon>
        <taxon>Aquificota</taxon>
        <taxon>Aquificia</taxon>
        <taxon>Aquificales</taxon>
        <taxon>Hydrogenothermaceae</taxon>
        <taxon>Venenivibrio</taxon>
    </lineage>
</organism>
<dbReference type="AlphaFoldDB" id="A0AA46AEV1"/>